<dbReference type="InterPro" id="IPR012505">
    <property type="entry name" value="YbbR"/>
</dbReference>
<dbReference type="InterPro" id="IPR053154">
    <property type="entry name" value="c-di-AMP_regulator"/>
</dbReference>
<dbReference type="PANTHER" id="PTHR37804">
    <property type="entry name" value="CDAA REGULATORY PROTEIN CDAR"/>
    <property type="match status" value="1"/>
</dbReference>
<dbReference type="Proteomes" id="UP001595772">
    <property type="component" value="Unassembled WGS sequence"/>
</dbReference>
<dbReference type="Pfam" id="PF07949">
    <property type="entry name" value="YbbR"/>
    <property type="match status" value="4"/>
</dbReference>
<organism evidence="2 3">
    <name type="scientific">Oceanobacillus longus</name>
    <dbReference type="NCBI Taxonomy" id="930120"/>
    <lineage>
        <taxon>Bacteria</taxon>
        <taxon>Bacillati</taxon>
        <taxon>Bacillota</taxon>
        <taxon>Bacilli</taxon>
        <taxon>Bacillales</taxon>
        <taxon>Bacillaceae</taxon>
        <taxon>Oceanobacillus</taxon>
    </lineage>
</organism>
<dbReference type="Gene3D" id="2.170.120.40">
    <property type="entry name" value="YbbR-like domain"/>
    <property type="match status" value="2"/>
</dbReference>
<comment type="caution">
    <text evidence="2">The sequence shown here is derived from an EMBL/GenBank/DDBJ whole genome shotgun (WGS) entry which is preliminary data.</text>
</comment>
<keyword evidence="1" id="KW-0472">Membrane</keyword>
<protein>
    <submittedName>
        <fullName evidence="2">YbbR-like domain-containing protein</fullName>
    </submittedName>
</protein>
<gene>
    <name evidence="2" type="ORF">ACFOUV_13980</name>
</gene>
<evidence type="ECO:0000313" key="3">
    <source>
        <dbReference type="Proteomes" id="UP001595772"/>
    </source>
</evidence>
<keyword evidence="1" id="KW-1133">Transmembrane helix</keyword>
<evidence type="ECO:0000256" key="1">
    <source>
        <dbReference type="SAM" id="Phobius"/>
    </source>
</evidence>
<keyword evidence="3" id="KW-1185">Reference proteome</keyword>
<evidence type="ECO:0000313" key="2">
    <source>
        <dbReference type="EMBL" id="MFC4024908.1"/>
    </source>
</evidence>
<dbReference type="EMBL" id="JBHSAO010000010">
    <property type="protein sequence ID" value="MFC4024908.1"/>
    <property type="molecule type" value="Genomic_DNA"/>
</dbReference>
<accession>A0ABV8GZ87</accession>
<name>A0ABV8GZ87_9BACI</name>
<reference evidence="3" key="1">
    <citation type="journal article" date="2019" name="Int. J. Syst. Evol. Microbiol.">
        <title>The Global Catalogue of Microorganisms (GCM) 10K type strain sequencing project: providing services to taxonomists for standard genome sequencing and annotation.</title>
        <authorList>
            <consortium name="The Broad Institute Genomics Platform"/>
            <consortium name="The Broad Institute Genome Sequencing Center for Infectious Disease"/>
            <person name="Wu L."/>
            <person name="Ma J."/>
        </authorList>
    </citation>
    <scope>NUCLEOTIDE SEQUENCE [LARGE SCALE GENOMIC DNA]</scope>
    <source>
        <strain evidence="3">IBRC-M 10703</strain>
    </source>
</reference>
<feature type="transmembrane region" description="Helical" evidence="1">
    <location>
        <begin position="9"/>
        <end position="26"/>
    </location>
</feature>
<dbReference type="Gene3D" id="2.170.120.30">
    <property type="match status" value="2"/>
</dbReference>
<dbReference type="RefSeq" id="WP_379497404.1">
    <property type="nucleotide sequence ID" value="NZ_JBHSAO010000010.1"/>
</dbReference>
<sequence>MDNWFKSKWFVRIISLAFAVFLYAFVNVTVNSTQSDPTFSGSTDQSNMLDDVPVDIRIDEENYVVSGVPKYVTVNLQGSPGNVTPLSLQRNFDVYVDLQGLEEGEHVVEIQHTISNDINVYIEPKTIEVTIEERASEEFSVGADFVNSDKLAEGYELIDYVLEPATVTITSSRSVINQIGSVKAYVNLEGLEGSINNREVPVSVYDTQGKELDVRIEPESVQVSAEIDNPSKSVPVTVETTGEMPEGYSVSSISANVEEVEIYSTSDILDDITEVTTEAIDLSEVTESGTINAQLTLPEGVNAPELETIEVTIDIEQMRVIEDVPITEEELAEGLNVNYIEPETALMDITVTGNQSNISELTVADFRAAINLSDLEEGEHQVPLVIDGPEIEDITVTAALEEILIEIN</sequence>
<keyword evidence="1" id="KW-0812">Transmembrane</keyword>
<dbReference type="PANTHER" id="PTHR37804:SF1">
    <property type="entry name" value="CDAA REGULATORY PROTEIN CDAR"/>
    <property type="match status" value="1"/>
</dbReference>
<proteinExistence type="predicted"/>